<proteinExistence type="predicted"/>
<evidence type="ECO:0000313" key="2">
    <source>
        <dbReference type="Proteomes" id="UP000198407"/>
    </source>
</evidence>
<dbReference type="STRING" id="1215104.GCA_000730585_02977"/>
<sequence length="122" mass="13479">MWERDSMKWFVSALALTLTGCASVTELEQSPETLDVISGKTPEQYLNCVQERLKGSRDSLQVTRDKNSIRVVVPQKLSDGPAAVMDISERSSGSAIKLHERLNNFPLRLSDVKNAATRCISG</sequence>
<name>A0A239ETZ7_9PSED</name>
<dbReference type="PROSITE" id="PS51257">
    <property type="entry name" value="PROKAR_LIPOPROTEIN"/>
    <property type="match status" value="1"/>
</dbReference>
<dbReference type="Proteomes" id="UP000198407">
    <property type="component" value="Unassembled WGS sequence"/>
</dbReference>
<organism evidence="1 2">
    <name type="scientific">Pseudomonas japonica</name>
    <dbReference type="NCBI Taxonomy" id="256466"/>
    <lineage>
        <taxon>Bacteria</taxon>
        <taxon>Pseudomonadati</taxon>
        <taxon>Pseudomonadota</taxon>
        <taxon>Gammaproteobacteria</taxon>
        <taxon>Pseudomonadales</taxon>
        <taxon>Pseudomonadaceae</taxon>
        <taxon>Pseudomonas</taxon>
    </lineage>
</organism>
<dbReference type="EMBL" id="FZOL01000008">
    <property type="protein sequence ID" value="SNS48116.1"/>
    <property type="molecule type" value="Genomic_DNA"/>
</dbReference>
<gene>
    <name evidence="1" type="ORF">SAMN05444352_108173</name>
</gene>
<keyword evidence="2" id="KW-1185">Reference proteome</keyword>
<accession>A0A239ETZ7</accession>
<evidence type="ECO:0008006" key="3">
    <source>
        <dbReference type="Google" id="ProtNLM"/>
    </source>
</evidence>
<protein>
    <recommendedName>
        <fullName evidence="3">Lipoprotein</fullName>
    </recommendedName>
</protein>
<evidence type="ECO:0000313" key="1">
    <source>
        <dbReference type="EMBL" id="SNS48116.1"/>
    </source>
</evidence>
<dbReference type="AlphaFoldDB" id="A0A239ETZ7"/>
<reference evidence="2" key="1">
    <citation type="submission" date="2017-06" db="EMBL/GenBank/DDBJ databases">
        <authorList>
            <person name="Varghese N."/>
            <person name="Submissions S."/>
        </authorList>
    </citation>
    <scope>NUCLEOTIDE SEQUENCE [LARGE SCALE GENOMIC DNA]</scope>
    <source>
        <strain evidence="2">DSM 22348</strain>
    </source>
</reference>